<dbReference type="PROSITE" id="PS50297">
    <property type="entry name" value="ANK_REP_REGION"/>
    <property type="match status" value="3"/>
</dbReference>
<feature type="repeat" description="ANK" evidence="3">
    <location>
        <begin position="286"/>
        <end position="318"/>
    </location>
</feature>
<organism evidence="4 5">
    <name type="scientific">Pythium oligandrum</name>
    <name type="common">Mycoparasitic fungus</name>
    <dbReference type="NCBI Taxonomy" id="41045"/>
    <lineage>
        <taxon>Eukaryota</taxon>
        <taxon>Sar</taxon>
        <taxon>Stramenopiles</taxon>
        <taxon>Oomycota</taxon>
        <taxon>Peronosporomycetes</taxon>
        <taxon>Pythiales</taxon>
        <taxon>Pythiaceae</taxon>
        <taxon>Pythium</taxon>
    </lineage>
</organism>
<dbReference type="PROSITE" id="PS50088">
    <property type="entry name" value="ANK_REPEAT"/>
    <property type="match status" value="5"/>
</dbReference>
<gene>
    <name evidence="4" type="ORF">Poli38472_012747</name>
</gene>
<evidence type="ECO:0000313" key="4">
    <source>
        <dbReference type="EMBL" id="TMW61556.1"/>
    </source>
</evidence>
<keyword evidence="5" id="KW-1185">Reference proteome</keyword>
<feature type="repeat" description="ANK" evidence="3">
    <location>
        <begin position="23"/>
        <end position="55"/>
    </location>
</feature>
<feature type="repeat" description="ANK" evidence="3">
    <location>
        <begin position="56"/>
        <end position="88"/>
    </location>
</feature>
<dbReference type="InterPro" id="IPR036770">
    <property type="entry name" value="Ankyrin_rpt-contain_sf"/>
</dbReference>
<accession>A0A8K1CEU8</accession>
<dbReference type="EMBL" id="SPLM01000076">
    <property type="protein sequence ID" value="TMW61556.1"/>
    <property type="molecule type" value="Genomic_DNA"/>
</dbReference>
<reference evidence="4" key="1">
    <citation type="submission" date="2019-03" db="EMBL/GenBank/DDBJ databases">
        <title>Long read genome sequence of the mycoparasitic Pythium oligandrum ATCC 38472 isolated from sugarbeet rhizosphere.</title>
        <authorList>
            <person name="Gaulin E."/>
        </authorList>
    </citation>
    <scope>NUCLEOTIDE SEQUENCE</scope>
    <source>
        <strain evidence="4">ATCC 38472_TT</strain>
    </source>
</reference>
<feature type="repeat" description="ANK" evidence="3">
    <location>
        <begin position="220"/>
        <end position="252"/>
    </location>
</feature>
<dbReference type="InterPro" id="IPR002110">
    <property type="entry name" value="Ankyrin_rpt"/>
</dbReference>
<dbReference type="SMART" id="SM00248">
    <property type="entry name" value="ANK"/>
    <property type="match status" value="9"/>
</dbReference>
<protein>
    <submittedName>
        <fullName evidence="4">Uncharacterized protein</fullName>
    </submittedName>
</protein>
<dbReference type="AlphaFoldDB" id="A0A8K1CEU8"/>
<keyword evidence="1" id="KW-0677">Repeat</keyword>
<proteinExistence type="predicted"/>
<dbReference type="PANTHER" id="PTHR24198">
    <property type="entry name" value="ANKYRIN REPEAT AND PROTEIN KINASE DOMAIN-CONTAINING PROTEIN"/>
    <property type="match status" value="1"/>
</dbReference>
<dbReference type="PANTHER" id="PTHR24198:SF193">
    <property type="match status" value="1"/>
</dbReference>
<dbReference type="PRINTS" id="PR01415">
    <property type="entry name" value="ANKYRIN"/>
</dbReference>
<feature type="repeat" description="ANK" evidence="3">
    <location>
        <begin position="253"/>
        <end position="285"/>
    </location>
</feature>
<evidence type="ECO:0000313" key="5">
    <source>
        <dbReference type="Proteomes" id="UP000794436"/>
    </source>
</evidence>
<evidence type="ECO:0000256" key="3">
    <source>
        <dbReference type="PROSITE-ProRule" id="PRU00023"/>
    </source>
</evidence>
<dbReference type="Pfam" id="PF12796">
    <property type="entry name" value="Ank_2"/>
    <property type="match status" value="3"/>
</dbReference>
<dbReference type="SUPFAM" id="SSF48403">
    <property type="entry name" value="Ankyrin repeat"/>
    <property type="match status" value="1"/>
</dbReference>
<dbReference type="Proteomes" id="UP000794436">
    <property type="component" value="Unassembled WGS sequence"/>
</dbReference>
<name>A0A8K1CEU8_PYTOL</name>
<comment type="caution">
    <text evidence="4">The sequence shown here is derived from an EMBL/GenBank/DDBJ whole genome shotgun (WGS) entry which is preliminary data.</text>
</comment>
<evidence type="ECO:0000256" key="2">
    <source>
        <dbReference type="ARBA" id="ARBA00023043"/>
    </source>
</evidence>
<sequence length="409" mass="43494">MDSLPVEEQIATLTLQEDSHLQEDTVLLHEACCKGTIDDVLKLLEQGADVNEEDSDVMTPLLLAAKVGRVDVLNVLAAHGADSSALNDSEASLIHMAASSGRVAMVEAVAALGIDATARDKNNRTALHYAAWAGQVNMMETAMMDIAMSSSGGMFDGGDVVASMVARGNVEATEAMFGVHGDCEDKEYGYHVTYSSTGEESDVISKLVKLGVDVEAKEESGKTALHFAALAGRADIVKTLLSLGANVNAADEYARMPLHCAAKYGNAETVEVLLANGAEIEAMYGDLKTPLACACRRASPDVARVLVKHGANLEGMNAMVALIIILDRNRADTMTMLLENGFDANFKYETTSVLDTAVLAGKVDVVKTLLDHGAIPSEKCDQAIQNSLRDEVYDEATAQQLRLLLHPAP</sequence>
<keyword evidence="2 3" id="KW-0040">ANK repeat</keyword>
<dbReference type="Gene3D" id="1.25.40.20">
    <property type="entry name" value="Ankyrin repeat-containing domain"/>
    <property type="match status" value="2"/>
</dbReference>
<dbReference type="OrthoDB" id="20872at2759"/>
<evidence type="ECO:0000256" key="1">
    <source>
        <dbReference type="ARBA" id="ARBA00022737"/>
    </source>
</evidence>